<protein>
    <submittedName>
        <fullName evidence="1">Uncharacterized protein</fullName>
    </submittedName>
</protein>
<dbReference type="AlphaFoldDB" id="A0A7W7H5C5"/>
<proteinExistence type="predicted"/>
<comment type="caution">
    <text evidence="1">The sequence shown here is derived from an EMBL/GenBank/DDBJ whole genome shotgun (WGS) entry which is preliminary data.</text>
</comment>
<sequence>MSAYRIFTGYYDLAHGGLTLSTDKLSQYGFSHGDNFTVSNFGMSSKLCPHC</sequence>
<reference evidence="1 2" key="1">
    <citation type="submission" date="2020-08" db="EMBL/GenBank/DDBJ databases">
        <title>Sequencing the genomes of 1000 actinobacteria strains.</title>
        <authorList>
            <person name="Klenk H.-P."/>
        </authorList>
    </citation>
    <scope>NUCLEOTIDE SEQUENCE [LARGE SCALE GENOMIC DNA]</scope>
    <source>
        <strain evidence="1 2">DSM 45809</strain>
    </source>
</reference>
<organism evidence="1 2">
    <name type="scientific">Actinoplanes octamycinicus</name>
    <dbReference type="NCBI Taxonomy" id="135948"/>
    <lineage>
        <taxon>Bacteria</taxon>
        <taxon>Bacillati</taxon>
        <taxon>Actinomycetota</taxon>
        <taxon>Actinomycetes</taxon>
        <taxon>Micromonosporales</taxon>
        <taxon>Micromonosporaceae</taxon>
        <taxon>Actinoplanes</taxon>
    </lineage>
</organism>
<dbReference type="EMBL" id="JACHNB010000001">
    <property type="protein sequence ID" value="MBB4744119.1"/>
    <property type="molecule type" value="Genomic_DNA"/>
</dbReference>
<gene>
    <name evidence="1" type="ORF">BJY16_007578</name>
</gene>
<evidence type="ECO:0000313" key="1">
    <source>
        <dbReference type="EMBL" id="MBB4744119.1"/>
    </source>
</evidence>
<evidence type="ECO:0000313" key="2">
    <source>
        <dbReference type="Proteomes" id="UP000546162"/>
    </source>
</evidence>
<dbReference type="Proteomes" id="UP000546162">
    <property type="component" value="Unassembled WGS sequence"/>
</dbReference>
<accession>A0A7W7H5C5</accession>
<keyword evidence="2" id="KW-1185">Reference proteome</keyword>
<name>A0A7W7H5C5_9ACTN</name>